<organism evidence="2 3">
    <name type="scientific">Pedobacter metabolipauper</name>
    <dbReference type="NCBI Taxonomy" id="425513"/>
    <lineage>
        <taxon>Bacteria</taxon>
        <taxon>Pseudomonadati</taxon>
        <taxon>Bacteroidota</taxon>
        <taxon>Sphingobacteriia</taxon>
        <taxon>Sphingobacteriales</taxon>
        <taxon>Sphingobacteriaceae</taxon>
        <taxon>Pedobacter</taxon>
    </lineage>
</organism>
<dbReference type="PROSITE" id="PS51186">
    <property type="entry name" value="GNAT"/>
    <property type="match status" value="1"/>
</dbReference>
<proteinExistence type="predicted"/>
<keyword evidence="2" id="KW-0808">Transferase</keyword>
<accession>A0A4R6T1G5</accession>
<reference evidence="2 3" key="1">
    <citation type="submission" date="2019-03" db="EMBL/GenBank/DDBJ databases">
        <title>Genomic Encyclopedia of Archaeal and Bacterial Type Strains, Phase II (KMG-II): from individual species to whole genera.</title>
        <authorList>
            <person name="Goeker M."/>
        </authorList>
    </citation>
    <scope>NUCLEOTIDE SEQUENCE [LARGE SCALE GENOMIC DNA]</scope>
    <source>
        <strain evidence="2 3">DSM 19035</strain>
    </source>
</reference>
<feature type="domain" description="N-acetyltransferase" evidence="1">
    <location>
        <begin position="17"/>
        <end position="174"/>
    </location>
</feature>
<dbReference type="Proteomes" id="UP000295620">
    <property type="component" value="Unassembled WGS sequence"/>
</dbReference>
<dbReference type="SUPFAM" id="SSF55729">
    <property type="entry name" value="Acyl-CoA N-acyltransferases (Nat)"/>
    <property type="match status" value="1"/>
</dbReference>
<keyword evidence="3" id="KW-1185">Reference proteome</keyword>
<evidence type="ECO:0000259" key="1">
    <source>
        <dbReference type="PROSITE" id="PS51186"/>
    </source>
</evidence>
<evidence type="ECO:0000313" key="2">
    <source>
        <dbReference type="EMBL" id="TDQ11181.1"/>
    </source>
</evidence>
<dbReference type="AlphaFoldDB" id="A0A4R6T1G5"/>
<dbReference type="Gene3D" id="3.40.630.30">
    <property type="match status" value="1"/>
</dbReference>
<protein>
    <submittedName>
        <fullName evidence="2">Ribosomal-protein-alanine N-acetyltransferase</fullName>
    </submittedName>
</protein>
<dbReference type="Pfam" id="PF13302">
    <property type="entry name" value="Acetyltransf_3"/>
    <property type="match status" value="1"/>
</dbReference>
<dbReference type="InterPro" id="IPR051531">
    <property type="entry name" value="N-acetyltransferase"/>
</dbReference>
<dbReference type="InterPro" id="IPR000182">
    <property type="entry name" value="GNAT_dom"/>
</dbReference>
<dbReference type="PANTHER" id="PTHR43792">
    <property type="entry name" value="GNAT FAMILY, PUTATIVE (AFU_ORTHOLOGUE AFUA_3G00765)-RELATED-RELATED"/>
    <property type="match status" value="1"/>
</dbReference>
<comment type="caution">
    <text evidence="2">The sequence shown here is derived from an EMBL/GenBank/DDBJ whole genome shotgun (WGS) entry which is preliminary data.</text>
</comment>
<evidence type="ECO:0000313" key="3">
    <source>
        <dbReference type="Proteomes" id="UP000295620"/>
    </source>
</evidence>
<dbReference type="EMBL" id="SNYC01000003">
    <property type="protein sequence ID" value="TDQ11181.1"/>
    <property type="molecule type" value="Genomic_DNA"/>
</dbReference>
<dbReference type="CDD" id="cd04301">
    <property type="entry name" value="NAT_SF"/>
    <property type="match status" value="1"/>
</dbReference>
<sequence>MLSLNLPLFPVLETQRLILRGQNESDAAALYALRTNDQVMRYIDRVRPKHVDESKAVIQTLNKNFKNGESLVWAIVLKEQPDVMIGNIGYYRTDLANHRAELGYMLLPEYWRKGIISEALVQAVNFGFDSINLHSISANINPENNASRQILIKNGFVKEAYFKQDYYVNGKFLDSEIYGLLNPNH</sequence>
<dbReference type="GO" id="GO:0016747">
    <property type="term" value="F:acyltransferase activity, transferring groups other than amino-acyl groups"/>
    <property type="evidence" value="ECO:0007669"/>
    <property type="project" value="InterPro"/>
</dbReference>
<dbReference type="RefSeq" id="WP_133574276.1">
    <property type="nucleotide sequence ID" value="NZ_SNYC01000003.1"/>
</dbReference>
<dbReference type="InterPro" id="IPR016181">
    <property type="entry name" value="Acyl_CoA_acyltransferase"/>
</dbReference>
<dbReference type="PANTHER" id="PTHR43792:SF1">
    <property type="entry name" value="N-ACETYLTRANSFERASE DOMAIN-CONTAINING PROTEIN"/>
    <property type="match status" value="1"/>
</dbReference>
<name>A0A4R6T1G5_9SPHI</name>
<gene>
    <name evidence="2" type="ORF">ATK78_0297</name>
</gene>
<dbReference type="OrthoDB" id="9811523at2"/>